<keyword evidence="5" id="KW-0813">Transport</keyword>
<name>A0ABR1F8I4_9ASCO</name>
<evidence type="ECO:0000256" key="2">
    <source>
        <dbReference type="ARBA" id="ARBA00006370"/>
    </source>
</evidence>
<dbReference type="Proteomes" id="UP001498771">
    <property type="component" value="Unassembled WGS sequence"/>
</dbReference>
<keyword evidence="7" id="KW-0445">Lipid transport</keyword>
<dbReference type="CDD" id="cd00917">
    <property type="entry name" value="PG-PI_TP"/>
    <property type="match status" value="1"/>
</dbReference>
<dbReference type="Pfam" id="PF02221">
    <property type="entry name" value="E1_DerP2_DerF2"/>
    <property type="match status" value="1"/>
</dbReference>
<evidence type="ECO:0000256" key="3">
    <source>
        <dbReference type="ARBA" id="ARBA00011245"/>
    </source>
</evidence>
<feature type="chain" id="PRO_5047207908" description="Phosphatidylglycerol/phosphatidylinositol transfer protein" evidence="8">
    <location>
        <begin position="19"/>
        <end position="176"/>
    </location>
</feature>
<evidence type="ECO:0000256" key="4">
    <source>
        <dbReference type="ARBA" id="ARBA00016056"/>
    </source>
</evidence>
<keyword evidence="11" id="KW-1185">Reference proteome</keyword>
<feature type="domain" description="MD-2-related lipid-recognition" evidence="9">
    <location>
        <begin position="50"/>
        <end position="171"/>
    </location>
</feature>
<keyword evidence="6 8" id="KW-0732">Signal</keyword>
<gene>
    <name evidence="10" type="ORF">BZA70DRAFT_275818</name>
</gene>
<evidence type="ECO:0000256" key="7">
    <source>
        <dbReference type="ARBA" id="ARBA00023055"/>
    </source>
</evidence>
<proteinExistence type="inferred from homology"/>
<dbReference type="InterPro" id="IPR033917">
    <property type="entry name" value="ML_PG-PI_TP"/>
</dbReference>
<evidence type="ECO:0000313" key="11">
    <source>
        <dbReference type="Proteomes" id="UP001498771"/>
    </source>
</evidence>
<organism evidence="10 11">
    <name type="scientific">Myxozyma melibiosi</name>
    <dbReference type="NCBI Taxonomy" id="54550"/>
    <lineage>
        <taxon>Eukaryota</taxon>
        <taxon>Fungi</taxon>
        <taxon>Dikarya</taxon>
        <taxon>Ascomycota</taxon>
        <taxon>Saccharomycotina</taxon>
        <taxon>Lipomycetes</taxon>
        <taxon>Lipomycetales</taxon>
        <taxon>Lipomycetaceae</taxon>
        <taxon>Myxozyma</taxon>
    </lineage>
</organism>
<dbReference type="Gene3D" id="2.60.40.770">
    <property type="match status" value="1"/>
</dbReference>
<comment type="caution">
    <text evidence="10">The sequence shown here is derived from an EMBL/GenBank/DDBJ whole genome shotgun (WGS) entry which is preliminary data.</text>
</comment>
<dbReference type="PANTHER" id="PTHR11306:SF0">
    <property type="entry name" value="PHOSPHATIDYLGLYCEROL_PHOSPHATIDYLINOSITOL TRANSFER PROTEIN"/>
    <property type="match status" value="1"/>
</dbReference>
<reference evidence="10 11" key="1">
    <citation type="submission" date="2024-03" db="EMBL/GenBank/DDBJ databases">
        <title>Genome-scale model development and genomic sequencing of the oleaginous clade Lipomyces.</title>
        <authorList>
            <consortium name="Lawrence Berkeley National Laboratory"/>
            <person name="Czajka J.J."/>
            <person name="Han Y."/>
            <person name="Kim J."/>
            <person name="Mondo S.J."/>
            <person name="Hofstad B.A."/>
            <person name="Robles A."/>
            <person name="Haridas S."/>
            <person name="Riley R."/>
            <person name="LaButti K."/>
            <person name="Pangilinan J."/>
            <person name="Andreopoulos W."/>
            <person name="Lipzen A."/>
            <person name="Yan J."/>
            <person name="Wang M."/>
            <person name="Ng V."/>
            <person name="Grigoriev I.V."/>
            <person name="Spatafora J.W."/>
            <person name="Magnuson J.K."/>
            <person name="Baker S.E."/>
            <person name="Pomraning K.R."/>
        </authorList>
    </citation>
    <scope>NUCLEOTIDE SEQUENCE [LARGE SCALE GENOMIC DNA]</scope>
    <source>
        <strain evidence="10 11">Phaff 52-87</strain>
    </source>
</reference>
<evidence type="ECO:0000259" key="9">
    <source>
        <dbReference type="SMART" id="SM00737"/>
    </source>
</evidence>
<comment type="subunit">
    <text evidence="3">Monomer.</text>
</comment>
<dbReference type="RefSeq" id="XP_064769188.1">
    <property type="nucleotide sequence ID" value="XM_064912211.1"/>
</dbReference>
<accession>A0ABR1F8I4</accession>
<evidence type="ECO:0000256" key="5">
    <source>
        <dbReference type="ARBA" id="ARBA00022448"/>
    </source>
</evidence>
<sequence length="176" mass="19225">MKFSLLSLVAALAATATAVSIQQEPMPFELMEAKPMGGAPTKPVPGKSPMLVCDLDVSQLLDITYLKINPNPPQKGADLFIEAEGILKDTIGEGAFVEVEVRYGFIRLVKETIDLCEQVEKADKSCPLDRGVIKFSKSVELPGEIPQGKYNVVARAYKEDYTEITCLTAQVEFARS</sequence>
<dbReference type="PANTHER" id="PTHR11306">
    <property type="entry name" value="NIEMANN PICK TYPE C2 PROTEIN NPC2-RELATED"/>
    <property type="match status" value="1"/>
</dbReference>
<feature type="signal peptide" evidence="8">
    <location>
        <begin position="1"/>
        <end position="18"/>
    </location>
</feature>
<dbReference type="EMBL" id="JBBJBU010000003">
    <property type="protein sequence ID" value="KAK7206155.1"/>
    <property type="molecule type" value="Genomic_DNA"/>
</dbReference>
<comment type="function">
    <text evidence="1">Catalyzes the intermembrane transfer of phosphatidylglycerol and phosphatidylinositol.</text>
</comment>
<dbReference type="InterPro" id="IPR003172">
    <property type="entry name" value="ML_dom"/>
</dbReference>
<comment type="similarity">
    <text evidence="2">Belongs to the NPC2 family.</text>
</comment>
<dbReference type="SMART" id="SM00737">
    <property type="entry name" value="ML"/>
    <property type="match status" value="1"/>
</dbReference>
<dbReference type="GeneID" id="90037723"/>
<dbReference type="InterPro" id="IPR039670">
    <property type="entry name" value="NPC2-like"/>
</dbReference>
<evidence type="ECO:0000256" key="8">
    <source>
        <dbReference type="SAM" id="SignalP"/>
    </source>
</evidence>
<evidence type="ECO:0000256" key="6">
    <source>
        <dbReference type="ARBA" id="ARBA00022729"/>
    </source>
</evidence>
<dbReference type="SUPFAM" id="SSF81296">
    <property type="entry name" value="E set domains"/>
    <property type="match status" value="1"/>
</dbReference>
<evidence type="ECO:0000313" key="10">
    <source>
        <dbReference type="EMBL" id="KAK7206155.1"/>
    </source>
</evidence>
<dbReference type="InterPro" id="IPR014756">
    <property type="entry name" value="Ig_E-set"/>
</dbReference>
<evidence type="ECO:0000256" key="1">
    <source>
        <dbReference type="ARBA" id="ARBA00002053"/>
    </source>
</evidence>
<protein>
    <recommendedName>
        <fullName evidence="4">Phosphatidylglycerol/phosphatidylinositol transfer protein</fullName>
    </recommendedName>
</protein>